<gene>
    <name evidence="2" type="ORF">F442_02808</name>
</gene>
<name>W2ZYX1_PHYNI</name>
<comment type="caution">
    <text evidence="2">The sequence shown here is derived from an EMBL/GenBank/DDBJ whole genome shotgun (WGS) entry which is preliminary data.</text>
</comment>
<feature type="non-terminal residue" evidence="2">
    <location>
        <position position="1"/>
    </location>
</feature>
<dbReference type="AlphaFoldDB" id="W2ZYX1"/>
<dbReference type="EMBL" id="ANIY01000627">
    <property type="protein sequence ID" value="ETP52141.1"/>
    <property type="molecule type" value="Genomic_DNA"/>
</dbReference>
<protein>
    <submittedName>
        <fullName evidence="2">Uncharacterized protein</fullName>
    </submittedName>
</protein>
<feature type="region of interest" description="Disordered" evidence="1">
    <location>
        <begin position="1"/>
        <end position="23"/>
    </location>
</feature>
<dbReference type="Proteomes" id="UP000018948">
    <property type="component" value="Unassembled WGS sequence"/>
</dbReference>
<reference evidence="2 3" key="1">
    <citation type="submission" date="2013-11" db="EMBL/GenBank/DDBJ databases">
        <title>The Genome Sequence of Phytophthora parasitica P10297.</title>
        <authorList>
            <consortium name="The Broad Institute Genomics Platform"/>
            <person name="Russ C."/>
            <person name="Tyler B."/>
            <person name="Panabieres F."/>
            <person name="Shan W."/>
            <person name="Tripathy S."/>
            <person name="Grunwald N."/>
            <person name="Machado M."/>
            <person name="Johnson C.S."/>
            <person name="Walker B."/>
            <person name="Young S.K."/>
            <person name="Zeng Q."/>
            <person name="Gargeya S."/>
            <person name="Fitzgerald M."/>
            <person name="Haas B."/>
            <person name="Abouelleil A."/>
            <person name="Allen A.W."/>
            <person name="Alvarado L."/>
            <person name="Arachchi H.M."/>
            <person name="Berlin A.M."/>
            <person name="Chapman S.B."/>
            <person name="Gainer-Dewar J."/>
            <person name="Goldberg J."/>
            <person name="Griggs A."/>
            <person name="Gujja S."/>
            <person name="Hansen M."/>
            <person name="Howarth C."/>
            <person name="Imamovic A."/>
            <person name="Ireland A."/>
            <person name="Larimer J."/>
            <person name="McCowan C."/>
            <person name="Murphy C."/>
            <person name="Pearson M."/>
            <person name="Poon T.W."/>
            <person name="Priest M."/>
            <person name="Roberts A."/>
            <person name="Saif S."/>
            <person name="Shea T."/>
            <person name="Sisk P."/>
            <person name="Sykes S."/>
            <person name="Wortman J."/>
            <person name="Nusbaum C."/>
            <person name="Birren B."/>
        </authorList>
    </citation>
    <scope>NUCLEOTIDE SEQUENCE [LARGE SCALE GENOMIC DNA]</scope>
    <source>
        <strain evidence="2 3">P10297</strain>
    </source>
</reference>
<accession>W2ZYX1</accession>
<organism evidence="2 3">
    <name type="scientific">Phytophthora nicotianae P10297</name>
    <dbReference type="NCBI Taxonomy" id="1317064"/>
    <lineage>
        <taxon>Eukaryota</taxon>
        <taxon>Sar</taxon>
        <taxon>Stramenopiles</taxon>
        <taxon>Oomycota</taxon>
        <taxon>Peronosporomycetes</taxon>
        <taxon>Peronosporales</taxon>
        <taxon>Peronosporaceae</taxon>
        <taxon>Phytophthora</taxon>
    </lineage>
</organism>
<proteinExistence type="predicted"/>
<sequence>ETPDPETTVELTPQSTAHEPLESPDYQVVNGVLKRRERQCKVVRF</sequence>
<evidence type="ECO:0000313" key="3">
    <source>
        <dbReference type="Proteomes" id="UP000018948"/>
    </source>
</evidence>
<evidence type="ECO:0000256" key="1">
    <source>
        <dbReference type="SAM" id="MobiDB-lite"/>
    </source>
</evidence>
<evidence type="ECO:0000313" key="2">
    <source>
        <dbReference type="EMBL" id="ETP52141.1"/>
    </source>
</evidence>